<proteinExistence type="inferred from homology"/>
<comment type="similarity">
    <text evidence="1">Belongs to the GST superfamily.</text>
</comment>
<dbReference type="InterPro" id="IPR047047">
    <property type="entry name" value="GST_Omega-like_C"/>
</dbReference>
<evidence type="ECO:0000313" key="7">
    <source>
        <dbReference type="EMBL" id="KAK3306563.1"/>
    </source>
</evidence>
<dbReference type="PANTHER" id="PTHR32419:SF6">
    <property type="entry name" value="GLUTATHIONE S-TRANSFERASE OMEGA-LIKE 1-RELATED"/>
    <property type="match status" value="1"/>
</dbReference>
<feature type="site" description="Lowers pKa of active site Cys" evidence="4">
    <location>
        <position position="266"/>
    </location>
</feature>
<dbReference type="SFLD" id="SFLDG01206">
    <property type="entry name" value="Xi.1"/>
    <property type="match status" value="1"/>
</dbReference>
<comment type="caution">
    <text evidence="7">The sequence shown here is derived from an EMBL/GenBank/DDBJ whole genome shotgun (WGS) entry which is preliminary data.</text>
</comment>
<evidence type="ECO:0000256" key="3">
    <source>
        <dbReference type="PIRSR" id="PIRSR015753-2"/>
    </source>
</evidence>
<dbReference type="PIRSF" id="PIRSF015753">
    <property type="entry name" value="GST"/>
    <property type="match status" value="1"/>
</dbReference>
<dbReference type="EMBL" id="JAUDZG010000003">
    <property type="protein sequence ID" value="KAK3306563.1"/>
    <property type="molecule type" value="Genomic_DNA"/>
</dbReference>
<feature type="binding site" evidence="3">
    <location>
        <begin position="154"/>
        <end position="155"/>
    </location>
    <ligand>
        <name>glutathione</name>
        <dbReference type="ChEBI" id="CHEBI:57925"/>
    </ligand>
</feature>
<feature type="active site" description="Nucleophile" evidence="2">
    <location>
        <position position="60"/>
    </location>
</feature>
<dbReference type="CDD" id="cd03190">
    <property type="entry name" value="GST_C_Omega_like"/>
    <property type="match status" value="1"/>
</dbReference>
<dbReference type="GeneID" id="87886658"/>
<name>A0AAJ0GUV0_9PEZI</name>
<dbReference type="AlphaFoldDB" id="A0AAJ0GUV0"/>
<dbReference type="InterPro" id="IPR016639">
    <property type="entry name" value="GST_Omega/GSH"/>
</dbReference>
<dbReference type="GO" id="GO:0005737">
    <property type="term" value="C:cytoplasm"/>
    <property type="evidence" value="ECO:0007669"/>
    <property type="project" value="TreeGrafter"/>
</dbReference>
<dbReference type="RefSeq" id="XP_062722343.1">
    <property type="nucleotide sequence ID" value="XM_062867829.1"/>
</dbReference>
<dbReference type="Pfam" id="PF13410">
    <property type="entry name" value="GST_C_2"/>
    <property type="match status" value="1"/>
</dbReference>
<evidence type="ECO:0000256" key="1">
    <source>
        <dbReference type="ARBA" id="ARBA00007409"/>
    </source>
</evidence>
<evidence type="ECO:0000259" key="6">
    <source>
        <dbReference type="PROSITE" id="PS50405"/>
    </source>
</evidence>
<dbReference type="PANTHER" id="PTHR32419">
    <property type="entry name" value="GLUTATHIONYL-HYDROQUINONE REDUCTASE"/>
    <property type="match status" value="1"/>
</dbReference>
<protein>
    <submittedName>
        <fullName evidence="7">Glutathione S-transferase</fullName>
    </submittedName>
</protein>
<dbReference type="SFLD" id="SFLDS00019">
    <property type="entry name" value="Glutathione_Transferase_(cytos"/>
    <property type="match status" value="1"/>
</dbReference>
<organism evidence="7 8">
    <name type="scientific">Chaetomium strumarium</name>
    <dbReference type="NCBI Taxonomy" id="1170767"/>
    <lineage>
        <taxon>Eukaryota</taxon>
        <taxon>Fungi</taxon>
        <taxon>Dikarya</taxon>
        <taxon>Ascomycota</taxon>
        <taxon>Pezizomycotina</taxon>
        <taxon>Sordariomycetes</taxon>
        <taxon>Sordariomycetidae</taxon>
        <taxon>Sordariales</taxon>
        <taxon>Chaetomiaceae</taxon>
        <taxon>Chaetomium</taxon>
    </lineage>
</organism>
<dbReference type="PROSITE" id="PS50405">
    <property type="entry name" value="GST_CTER"/>
    <property type="match status" value="1"/>
</dbReference>
<evidence type="ECO:0000256" key="5">
    <source>
        <dbReference type="SAM" id="MobiDB-lite"/>
    </source>
</evidence>
<evidence type="ECO:0000256" key="4">
    <source>
        <dbReference type="PIRSR" id="PIRSR015753-3"/>
    </source>
</evidence>
<feature type="region of interest" description="Disordered" evidence="5">
    <location>
        <begin position="1"/>
        <end position="33"/>
    </location>
</feature>
<dbReference type="FunFam" id="3.40.30.10:FF:000162">
    <property type="entry name" value="Glutathione S-transferase Gst3"/>
    <property type="match status" value="1"/>
</dbReference>
<dbReference type="Gene3D" id="3.40.30.10">
    <property type="entry name" value="Glutaredoxin"/>
    <property type="match status" value="1"/>
</dbReference>
<dbReference type="InterPro" id="IPR010987">
    <property type="entry name" value="Glutathione-S-Trfase_C-like"/>
</dbReference>
<dbReference type="GO" id="GO:0004364">
    <property type="term" value="F:glutathione transferase activity"/>
    <property type="evidence" value="ECO:0007669"/>
    <property type="project" value="InterPro"/>
</dbReference>
<reference evidence="7" key="2">
    <citation type="submission" date="2023-06" db="EMBL/GenBank/DDBJ databases">
        <authorList>
            <consortium name="Lawrence Berkeley National Laboratory"/>
            <person name="Mondo S.J."/>
            <person name="Hensen N."/>
            <person name="Bonometti L."/>
            <person name="Westerberg I."/>
            <person name="Brannstrom I.O."/>
            <person name="Guillou S."/>
            <person name="Cros-Aarteil S."/>
            <person name="Calhoun S."/>
            <person name="Haridas S."/>
            <person name="Kuo A."/>
            <person name="Pangilinan J."/>
            <person name="Riley R."/>
            <person name="Labutti K."/>
            <person name="Andreopoulos B."/>
            <person name="Lipzen A."/>
            <person name="Chen C."/>
            <person name="Yanf M."/>
            <person name="Daum C."/>
            <person name="Ng V."/>
            <person name="Clum A."/>
            <person name="Steindorff A."/>
            <person name="Ohm R."/>
            <person name="Martin F."/>
            <person name="Silar P."/>
            <person name="Natvig D."/>
            <person name="Lalanne C."/>
            <person name="Gautier V."/>
            <person name="Ament-Velasquez S.L."/>
            <person name="Kruys A."/>
            <person name="Hutchinson M.I."/>
            <person name="Powell A.J."/>
            <person name="Barry K."/>
            <person name="Miller A.N."/>
            <person name="Grigoriev I.V."/>
            <person name="Debuchy R."/>
            <person name="Gladieux P."/>
            <person name="Thoren M.H."/>
            <person name="Johannesson H."/>
        </authorList>
    </citation>
    <scope>NUCLEOTIDE SEQUENCE</scope>
    <source>
        <strain evidence="7">CBS 333.67</strain>
    </source>
</reference>
<dbReference type="Proteomes" id="UP001273166">
    <property type="component" value="Unassembled WGS sequence"/>
</dbReference>
<reference evidence="7" key="1">
    <citation type="journal article" date="2023" name="Mol. Phylogenet. Evol.">
        <title>Genome-scale phylogeny and comparative genomics of the fungal order Sordariales.</title>
        <authorList>
            <person name="Hensen N."/>
            <person name="Bonometti L."/>
            <person name="Westerberg I."/>
            <person name="Brannstrom I.O."/>
            <person name="Guillou S."/>
            <person name="Cros-Aarteil S."/>
            <person name="Calhoun S."/>
            <person name="Haridas S."/>
            <person name="Kuo A."/>
            <person name="Mondo S."/>
            <person name="Pangilinan J."/>
            <person name="Riley R."/>
            <person name="LaButti K."/>
            <person name="Andreopoulos B."/>
            <person name="Lipzen A."/>
            <person name="Chen C."/>
            <person name="Yan M."/>
            <person name="Daum C."/>
            <person name="Ng V."/>
            <person name="Clum A."/>
            <person name="Steindorff A."/>
            <person name="Ohm R.A."/>
            <person name="Martin F."/>
            <person name="Silar P."/>
            <person name="Natvig D.O."/>
            <person name="Lalanne C."/>
            <person name="Gautier V."/>
            <person name="Ament-Velasquez S.L."/>
            <person name="Kruys A."/>
            <person name="Hutchinson M.I."/>
            <person name="Powell A.J."/>
            <person name="Barry K."/>
            <person name="Miller A.N."/>
            <person name="Grigoriev I.V."/>
            <person name="Debuchy R."/>
            <person name="Gladieux P."/>
            <person name="Hiltunen Thoren M."/>
            <person name="Johannesson H."/>
        </authorList>
    </citation>
    <scope>NUCLEOTIDE SEQUENCE</scope>
    <source>
        <strain evidence="7">CBS 333.67</strain>
    </source>
</reference>
<feature type="active site" description="Proton donor/acceptor" evidence="2">
    <location>
        <position position="204"/>
    </location>
</feature>
<gene>
    <name evidence="7" type="ORF">B0T15DRAFT_509929</name>
</gene>
<keyword evidence="8" id="KW-1185">Reference proteome</keyword>
<feature type="domain" description="GST C-terminal" evidence="6">
    <location>
        <begin position="181"/>
        <end position="311"/>
    </location>
</feature>
<dbReference type="SFLD" id="SFLDG01148">
    <property type="entry name" value="Xi_(cytGST)"/>
    <property type="match status" value="1"/>
</dbReference>
<evidence type="ECO:0000313" key="8">
    <source>
        <dbReference type="Proteomes" id="UP001273166"/>
    </source>
</evidence>
<evidence type="ECO:0000256" key="2">
    <source>
        <dbReference type="PIRSR" id="PIRSR015753-1"/>
    </source>
</evidence>
<sequence length="348" mass="40181">MKGAAQDTPGGKITDWVKPGDPSGEFKRQQSSFRDCISREPGARFPPEKGRYHLYVSYACPWATRVLIARKLKGLEEVISFSSVHWHMGPKGWRFPTADDTDAAGENVVPDPVPGHEKFTHLRDVYFQANPQYEGRFTVPVLYDKKTQTIVNNESSEILRMFSTEFNDLVDEKHRTIDFYPAHLRAQIDETHEWQYDLINNGVYKSGFATTQQAYEKAVVALFEALDRAEAWLEKTAAEGPYWFGQTITEVDIRLFVTIIRFDPVYVQHFKCNIRDIRSGYPALHRWMRHLYWTVPAFRDMTNFLHIKNHYTRSHPQINPHGITPVGPVPDILPLDQEVVVVGYQGKR</sequence>
<dbReference type="SUPFAM" id="SSF47616">
    <property type="entry name" value="GST C-terminal domain-like"/>
    <property type="match status" value="1"/>
</dbReference>
<accession>A0AAJ0GUV0</accession>
<dbReference type="Pfam" id="PF13409">
    <property type="entry name" value="GST_N_2"/>
    <property type="match status" value="1"/>
</dbReference>
<dbReference type="InterPro" id="IPR040079">
    <property type="entry name" value="Glutathione_S-Trfase"/>
</dbReference>
<dbReference type="InterPro" id="IPR004045">
    <property type="entry name" value="Glutathione_S-Trfase_N"/>
</dbReference>
<feature type="binding site" evidence="3">
    <location>
        <position position="93"/>
    </location>
    <ligand>
        <name>glutathione</name>
        <dbReference type="ChEBI" id="CHEBI:57925"/>
    </ligand>
</feature>
<dbReference type="InterPro" id="IPR036282">
    <property type="entry name" value="Glutathione-S-Trfase_C_sf"/>
</dbReference>
<dbReference type="SUPFAM" id="SSF52833">
    <property type="entry name" value="Thioredoxin-like"/>
    <property type="match status" value="1"/>
</dbReference>
<feature type="binding site" evidence="3">
    <location>
        <begin position="136"/>
        <end position="139"/>
    </location>
    <ligand>
        <name>glutathione</name>
        <dbReference type="ChEBI" id="CHEBI:57925"/>
    </ligand>
</feature>
<dbReference type="InterPro" id="IPR036249">
    <property type="entry name" value="Thioredoxin-like_sf"/>
</dbReference>
<feature type="site" description="Lowers pKa of active site Cys" evidence="4">
    <location>
        <position position="311"/>
    </location>
</feature>
<dbReference type="Gene3D" id="1.20.1050.10">
    <property type="match status" value="1"/>
</dbReference>